<keyword evidence="4" id="KW-1185">Reference proteome</keyword>
<evidence type="ECO:0000313" key="4">
    <source>
        <dbReference type="Proteomes" id="UP000186917"/>
    </source>
</evidence>
<evidence type="ECO:0000313" key="3">
    <source>
        <dbReference type="EMBL" id="SIS72546.1"/>
    </source>
</evidence>
<dbReference type="STRING" id="477680.SAMN05421788_101841"/>
<evidence type="ECO:0000256" key="1">
    <source>
        <dbReference type="SAM" id="MobiDB-lite"/>
    </source>
</evidence>
<dbReference type="Proteomes" id="UP000186917">
    <property type="component" value="Unassembled WGS sequence"/>
</dbReference>
<dbReference type="KEGG" id="fln:FLA_5453"/>
<proteinExistence type="predicted"/>
<gene>
    <name evidence="3" type="ORF">SAMN05421788_101841</name>
</gene>
<dbReference type="OrthoDB" id="9113831at2"/>
<name>A0A173MP10_9BACT</name>
<dbReference type="InterPro" id="IPR053827">
    <property type="entry name" value="Gp10_C"/>
</dbReference>
<feature type="region of interest" description="Disordered" evidence="1">
    <location>
        <begin position="310"/>
        <end position="340"/>
    </location>
</feature>
<dbReference type="EMBL" id="FTOR01000001">
    <property type="protein sequence ID" value="SIS72546.1"/>
    <property type="molecule type" value="Genomic_DNA"/>
</dbReference>
<feature type="domain" description="Baseplate structural protein Gp10 C-terminal" evidence="2">
    <location>
        <begin position="258"/>
        <end position="356"/>
    </location>
</feature>
<reference evidence="4" key="1">
    <citation type="submission" date="2017-01" db="EMBL/GenBank/DDBJ databases">
        <authorList>
            <person name="Varghese N."/>
            <person name="Submissions S."/>
        </authorList>
    </citation>
    <scope>NUCLEOTIDE SEQUENCE [LARGE SCALE GENOMIC DNA]</scope>
    <source>
        <strain evidence="4">DSM 21054</strain>
    </source>
</reference>
<accession>A0A173MP10</accession>
<organism evidence="3 4">
    <name type="scientific">Filimonas lacunae</name>
    <dbReference type="NCBI Taxonomy" id="477680"/>
    <lineage>
        <taxon>Bacteria</taxon>
        <taxon>Pseudomonadati</taxon>
        <taxon>Bacteroidota</taxon>
        <taxon>Chitinophagia</taxon>
        <taxon>Chitinophagales</taxon>
        <taxon>Chitinophagaceae</taxon>
        <taxon>Filimonas</taxon>
    </lineage>
</organism>
<dbReference type="RefSeq" id="WP_076375945.1">
    <property type="nucleotide sequence ID" value="NZ_AP017422.1"/>
</dbReference>
<sequence>MNRTIDFTQAGGLHLYQDTLAYMQKAYSDVSDAIAGILGNKLILSGCTEQNGSVSEGWIVINGEVIPFASGLKADYITIETTTATEQFEDGEQKPVYTVKKARLSTISSGNVAFSDFVRLPFGENLKDFAFNVKTIQKALVLENEVILSGCAASVNASILSVSSGYCMFSGKLVQTPAYTGASPVYLKEDGNYSNTLPISGTYITFDPYTSQRYTDVLNRALTKVGKIEMYETRSDRFDAAGIGKWEMKGFQLMESMQGRVPLGLWYDGKSVDNITDYAYTVAGTRGGEKTHTLSIAEMPKHNHDLKYLPKGGKDGDSVIGAQPGETTNSSTMREAGGGAAHNNVQPYTVVVYVKRIA</sequence>
<dbReference type="AlphaFoldDB" id="A0A173MP10"/>
<dbReference type="SUPFAM" id="SSF88874">
    <property type="entry name" value="Receptor-binding domain of short tail fibre protein gp12"/>
    <property type="match status" value="1"/>
</dbReference>
<dbReference type="CDD" id="cd22641">
    <property type="entry name" value="C24-like"/>
    <property type="match status" value="1"/>
</dbReference>
<protein>
    <recommendedName>
        <fullName evidence="2">Baseplate structural protein Gp10 C-terminal domain-containing protein</fullName>
    </recommendedName>
</protein>
<dbReference type="Pfam" id="PF21939">
    <property type="entry name" value="Gp10_C"/>
    <property type="match status" value="1"/>
</dbReference>
<evidence type="ECO:0000259" key="2">
    <source>
        <dbReference type="Pfam" id="PF21939"/>
    </source>
</evidence>